<evidence type="ECO:0000256" key="6">
    <source>
        <dbReference type="ARBA" id="ARBA00023619"/>
    </source>
</evidence>
<dbReference type="Pfam" id="PF00082">
    <property type="entry name" value="Peptidase_S8"/>
    <property type="match status" value="1"/>
</dbReference>
<keyword evidence="3 7" id="KW-0378">Hydrolase</keyword>
<evidence type="ECO:0000259" key="10">
    <source>
        <dbReference type="Pfam" id="PF00082"/>
    </source>
</evidence>
<accession>A0A7J6N0E1</accession>
<evidence type="ECO:0000256" key="8">
    <source>
        <dbReference type="SAM" id="MobiDB-lite"/>
    </source>
</evidence>
<dbReference type="OrthoDB" id="531541at2759"/>
<proteinExistence type="inferred from homology"/>
<dbReference type="EC" id="3.4.21.62" evidence="6"/>
<comment type="caution">
    <text evidence="11">The sequence shown here is derived from an EMBL/GenBank/DDBJ whole genome shotgun (WGS) entry which is preliminary data.</text>
</comment>
<dbReference type="GO" id="GO:0004252">
    <property type="term" value="F:serine-type endopeptidase activity"/>
    <property type="evidence" value="ECO:0007669"/>
    <property type="project" value="UniProtKB-UniRule"/>
</dbReference>
<dbReference type="PANTHER" id="PTHR43806">
    <property type="entry name" value="PEPTIDASE S8"/>
    <property type="match status" value="1"/>
</dbReference>
<dbReference type="InterPro" id="IPR000209">
    <property type="entry name" value="Peptidase_S8/S53_dom"/>
</dbReference>
<dbReference type="Gene3D" id="3.40.50.200">
    <property type="entry name" value="Peptidase S8/S53 domain"/>
    <property type="match status" value="1"/>
</dbReference>
<keyword evidence="2 7" id="KW-0645">Protease</keyword>
<keyword evidence="12" id="KW-1185">Reference proteome</keyword>
<name>A0A7J6N0E1_PERCH</name>
<keyword evidence="9" id="KW-0732">Signal</keyword>
<evidence type="ECO:0000256" key="4">
    <source>
        <dbReference type="ARBA" id="ARBA00022825"/>
    </source>
</evidence>
<sequence>MTYPTSVALLLNLLSLTGALQNRIIIAATQDSITLDARKVPLMMADAGARTVSSREDLLCEECLLNSDMVEDLAAIGIQIVDPSCGATVTEVQSYLKKAEAVLNIVVKCDPDLEFYVEPLPTEFSGRGQQSECTGGNPRLGTNGPGSSCQQSLEIIRVGPAWQKLKQANKTVEVVLALLDGGVDTKHPDLINQFWKNPKDGSIGYNFASNTTYITDFNGHGTHCAGIAGAQINNSLGVAGAADNIKLMILQIVDGDYPGMIHGTIGDIIRALNFAVEHGAAVSLSSYAFHKKADTLKQAIVNAASKGHVYVTAAGNAGSSVDKVPVYPCVYAPDIPSMLCAAASTSDKDAPIDVASFSNVGSMVHIAAPGVQILSTYSTGRYWRQSGASMAAPISPLLLA</sequence>
<feature type="chain" id="PRO_5029903621" description="subtilisin" evidence="9">
    <location>
        <begin position="20"/>
        <end position="400"/>
    </location>
</feature>
<dbReference type="GO" id="GO:0006508">
    <property type="term" value="P:proteolysis"/>
    <property type="evidence" value="ECO:0007669"/>
    <property type="project" value="UniProtKB-KW"/>
</dbReference>
<dbReference type="PROSITE" id="PS00137">
    <property type="entry name" value="SUBTILASE_HIS"/>
    <property type="match status" value="1"/>
</dbReference>
<dbReference type="EMBL" id="JAAPAO010000015">
    <property type="protein sequence ID" value="KAF4677359.1"/>
    <property type="molecule type" value="Genomic_DNA"/>
</dbReference>
<evidence type="ECO:0000256" key="7">
    <source>
        <dbReference type="PROSITE-ProRule" id="PRU01240"/>
    </source>
</evidence>
<feature type="active site" description="Charge relay system" evidence="7">
    <location>
        <position position="220"/>
    </location>
</feature>
<dbReference type="InterPro" id="IPR050131">
    <property type="entry name" value="Peptidase_S8_subtilisin-like"/>
</dbReference>
<feature type="signal peptide" evidence="9">
    <location>
        <begin position="1"/>
        <end position="19"/>
    </location>
</feature>
<keyword evidence="4 7" id="KW-0720">Serine protease</keyword>
<feature type="domain" description="Peptidase S8/S53" evidence="10">
    <location>
        <begin position="173"/>
        <end position="394"/>
    </location>
</feature>
<dbReference type="PRINTS" id="PR00723">
    <property type="entry name" value="SUBTILISIN"/>
</dbReference>
<feature type="active site" description="Charge relay system" evidence="7">
    <location>
        <position position="180"/>
    </location>
</feature>
<evidence type="ECO:0000256" key="9">
    <source>
        <dbReference type="SAM" id="SignalP"/>
    </source>
</evidence>
<dbReference type="InterPro" id="IPR036852">
    <property type="entry name" value="Peptidase_S8/S53_dom_sf"/>
</dbReference>
<evidence type="ECO:0000256" key="5">
    <source>
        <dbReference type="ARBA" id="ARBA00023529"/>
    </source>
</evidence>
<feature type="active site" description="Charge relay system" evidence="7">
    <location>
        <position position="389"/>
    </location>
</feature>
<organism evidence="11 12">
    <name type="scientific">Perkinsus chesapeaki</name>
    <name type="common">Clam parasite</name>
    <name type="synonym">Perkinsus andrewsi</name>
    <dbReference type="NCBI Taxonomy" id="330153"/>
    <lineage>
        <taxon>Eukaryota</taxon>
        <taxon>Sar</taxon>
        <taxon>Alveolata</taxon>
        <taxon>Perkinsozoa</taxon>
        <taxon>Perkinsea</taxon>
        <taxon>Perkinsida</taxon>
        <taxon>Perkinsidae</taxon>
        <taxon>Perkinsus</taxon>
    </lineage>
</organism>
<dbReference type="InterPro" id="IPR022398">
    <property type="entry name" value="Peptidase_S8_His-AS"/>
</dbReference>
<gene>
    <name evidence="11" type="primary">SUB2_10</name>
    <name evidence="11" type="ORF">FOL47_001945</name>
</gene>
<dbReference type="Proteomes" id="UP000591131">
    <property type="component" value="Unassembled WGS sequence"/>
</dbReference>
<protein>
    <recommendedName>
        <fullName evidence="6">subtilisin</fullName>
        <ecNumber evidence="6">3.4.21.62</ecNumber>
    </recommendedName>
</protein>
<evidence type="ECO:0000313" key="12">
    <source>
        <dbReference type="Proteomes" id="UP000591131"/>
    </source>
</evidence>
<reference evidence="11 12" key="1">
    <citation type="submission" date="2020-04" db="EMBL/GenBank/DDBJ databases">
        <title>Perkinsus chesapeaki whole genome sequence.</title>
        <authorList>
            <person name="Bogema D.R."/>
        </authorList>
    </citation>
    <scope>NUCLEOTIDE SEQUENCE [LARGE SCALE GENOMIC DNA]</scope>
    <source>
        <strain evidence="11">ATCC PRA-425</strain>
    </source>
</reference>
<evidence type="ECO:0000256" key="1">
    <source>
        <dbReference type="ARBA" id="ARBA00011073"/>
    </source>
</evidence>
<comment type="similarity">
    <text evidence="1 7">Belongs to the peptidase S8 family.</text>
</comment>
<evidence type="ECO:0000313" key="11">
    <source>
        <dbReference type="EMBL" id="KAF4677359.1"/>
    </source>
</evidence>
<evidence type="ECO:0000256" key="2">
    <source>
        <dbReference type="ARBA" id="ARBA00022670"/>
    </source>
</evidence>
<dbReference type="PROSITE" id="PS51892">
    <property type="entry name" value="SUBTILASE"/>
    <property type="match status" value="1"/>
</dbReference>
<dbReference type="PANTHER" id="PTHR43806:SF11">
    <property type="entry name" value="CEREVISIN-RELATED"/>
    <property type="match status" value="1"/>
</dbReference>
<dbReference type="AlphaFoldDB" id="A0A7J6N0E1"/>
<dbReference type="InterPro" id="IPR015500">
    <property type="entry name" value="Peptidase_S8_subtilisin-rel"/>
</dbReference>
<dbReference type="SUPFAM" id="SSF52743">
    <property type="entry name" value="Subtilisin-like"/>
    <property type="match status" value="1"/>
</dbReference>
<feature type="region of interest" description="Disordered" evidence="8">
    <location>
        <begin position="125"/>
        <end position="144"/>
    </location>
</feature>
<evidence type="ECO:0000256" key="3">
    <source>
        <dbReference type="ARBA" id="ARBA00022801"/>
    </source>
</evidence>
<comment type="catalytic activity">
    <reaction evidence="5">
        <text>Hydrolysis of proteins with broad specificity for peptide bonds, and a preference for a large uncharged residue in P1. Hydrolyzes peptide amides.</text>
        <dbReference type="EC" id="3.4.21.62"/>
    </reaction>
</comment>